<dbReference type="SUPFAM" id="SSF52047">
    <property type="entry name" value="RNI-like"/>
    <property type="match status" value="1"/>
</dbReference>
<dbReference type="AlphaFoldDB" id="A0A847SSK5"/>
<feature type="transmembrane region" description="Helical" evidence="1">
    <location>
        <begin position="17"/>
        <end position="34"/>
    </location>
</feature>
<comment type="caution">
    <text evidence="3">The sequence shown here is derived from an EMBL/GenBank/DDBJ whole genome shotgun (WGS) entry which is preliminary data.</text>
</comment>
<accession>A0A847SSK5</accession>
<evidence type="ECO:0000313" key="3">
    <source>
        <dbReference type="EMBL" id="NLR80389.1"/>
    </source>
</evidence>
<dbReference type="Gene3D" id="3.80.10.10">
    <property type="entry name" value="Ribonuclease Inhibitor"/>
    <property type="match status" value="1"/>
</dbReference>
<gene>
    <name evidence="3" type="ORF">HGH91_17290</name>
</gene>
<keyword evidence="1" id="KW-0472">Membrane</keyword>
<dbReference type="PANTHER" id="PTHR35889">
    <property type="entry name" value="CYCLOINULO-OLIGOSACCHARIDE FRUCTANOTRANSFERASE-RELATED"/>
    <property type="match status" value="1"/>
</dbReference>
<dbReference type="InterPro" id="IPR032675">
    <property type="entry name" value="LRR_dom_sf"/>
</dbReference>
<feature type="domain" description="Cytochrome C Planctomycete-type" evidence="2">
    <location>
        <begin position="110"/>
        <end position="157"/>
    </location>
</feature>
<reference evidence="3 4" key="1">
    <citation type="submission" date="2020-04" db="EMBL/GenBank/DDBJ databases">
        <authorList>
            <person name="Yin C."/>
        </authorList>
    </citation>
    <scope>NUCLEOTIDE SEQUENCE [LARGE SCALE GENOMIC DNA]</scope>
    <source>
        <strain evidence="3 4">Ak56</strain>
    </source>
</reference>
<keyword evidence="4" id="KW-1185">Reference proteome</keyword>
<organism evidence="3 4">
    <name type="scientific">Chitinophaga eiseniae</name>
    <dbReference type="NCBI Taxonomy" id="634771"/>
    <lineage>
        <taxon>Bacteria</taxon>
        <taxon>Pseudomonadati</taxon>
        <taxon>Bacteroidota</taxon>
        <taxon>Chitinophagia</taxon>
        <taxon>Chitinophagales</taxon>
        <taxon>Chitinophagaceae</taxon>
        <taxon>Chitinophaga</taxon>
    </lineage>
</organism>
<dbReference type="Pfam" id="PF07635">
    <property type="entry name" value="PSCyt1"/>
    <property type="match status" value="1"/>
</dbReference>
<evidence type="ECO:0000313" key="4">
    <source>
        <dbReference type="Proteomes" id="UP000552864"/>
    </source>
</evidence>
<keyword evidence="1" id="KW-0812">Transmembrane</keyword>
<dbReference type="Proteomes" id="UP000552864">
    <property type="component" value="Unassembled WGS sequence"/>
</dbReference>
<dbReference type="EMBL" id="JABAHZ010000004">
    <property type="protein sequence ID" value="NLR80389.1"/>
    <property type="molecule type" value="Genomic_DNA"/>
</dbReference>
<dbReference type="PANTHER" id="PTHR35889:SF3">
    <property type="entry name" value="F-BOX DOMAIN-CONTAINING PROTEIN"/>
    <property type="match status" value="1"/>
</dbReference>
<dbReference type="InterPro" id="IPR011429">
    <property type="entry name" value="Cyt_c_Planctomycete-type"/>
</dbReference>
<protein>
    <recommendedName>
        <fullName evidence="2">Cytochrome C Planctomycete-type domain-containing protein</fullName>
    </recommendedName>
</protein>
<keyword evidence="1" id="KW-1133">Transmembrane helix</keyword>
<evidence type="ECO:0000256" key="1">
    <source>
        <dbReference type="SAM" id="Phobius"/>
    </source>
</evidence>
<proteinExistence type="predicted"/>
<feature type="transmembrane region" description="Helical" evidence="1">
    <location>
        <begin position="46"/>
        <end position="63"/>
    </location>
</feature>
<name>A0A847SSK5_9BACT</name>
<sequence length="374" mass="41212">MSLSGDYEKDILLRHKLSGITLAIISGILCYISTEKVMREVRIPKKLFSVLLLGVIALMSYSGHEGASLTHGNDYLSVHTLMQQVRNKPASVQTAMIFEDVVAPILQNKCAQCHQGSKLKGNFSVENLQTLLKGGKSGPAIVPGKLAESELYKRVTLDPGHSDYMPADGKPPLSKNEIQIIKWWITKAGAVEGKTLAQLKDVDSIQMQVSTYLGFNKTTTGNADGDGGTQAINPDIPMQADTLPMAHLRAKGLMVRLMLKKPVMLDITLPANSGVKMSEIKDDLIPLAKNIVWLNLSGNNFTDSDLHIIRSFVNLEKLRIEKNPITDDVYDDLVSLQHLEAVNLNETKITALTVDNLKKNTGIKRIYTWRTAIN</sequence>
<evidence type="ECO:0000259" key="2">
    <source>
        <dbReference type="Pfam" id="PF07635"/>
    </source>
</evidence>